<evidence type="ECO:0000256" key="1">
    <source>
        <dbReference type="ARBA" id="ARBA00004141"/>
    </source>
</evidence>
<evidence type="ECO:0000256" key="5">
    <source>
        <dbReference type="ARBA" id="ARBA00022989"/>
    </source>
</evidence>
<comment type="subcellular location">
    <subcellularLocation>
        <location evidence="1">Membrane</location>
        <topology evidence="1">Multi-pass membrane protein</topology>
    </subcellularLocation>
</comment>
<reference evidence="10" key="1">
    <citation type="submission" date="2025-05" db="UniProtKB">
        <authorList>
            <consortium name="EnsemblMetazoa"/>
        </authorList>
    </citation>
    <scope>IDENTIFICATION</scope>
</reference>
<dbReference type="InterPro" id="IPR003439">
    <property type="entry name" value="ABC_transporter-like_ATP-bd"/>
</dbReference>
<evidence type="ECO:0000259" key="9">
    <source>
        <dbReference type="PROSITE" id="PS51012"/>
    </source>
</evidence>
<dbReference type="EnsemblMetazoa" id="XM_050643855.1">
    <property type="protein sequence ID" value="XP_050499812.1"/>
    <property type="gene ID" value="LOC126880132"/>
</dbReference>
<dbReference type="PROSITE" id="PS00211">
    <property type="entry name" value="ABC_TRANSPORTER_1"/>
    <property type="match status" value="1"/>
</dbReference>
<feature type="transmembrane region" description="Helical" evidence="7">
    <location>
        <begin position="679"/>
        <end position="701"/>
    </location>
</feature>
<keyword evidence="4" id="KW-0067">ATP-binding</keyword>
<feature type="transmembrane region" description="Helical" evidence="7">
    <location>
        <begin position="587"/>
        <end position="609"/>
    </location>
</feature>
<dbReference type="RefSeq" id="XP_050499817.1">
    <property type="nucleotide sequence ID" value="XM_050643860.1"/>
</dbReference>
<dbReference type="Pfam" id="PF12698">
    <property type="entry name" value="ABC2_membrane_3"/>
    <property type="match status" value="1"/>
</dbReference>
<protein>
    <recommendedName>
        <fullName evidence="12">ABC transporter G family member 23-like</fullName>
    </recommendedName>
</protein>
<dbReference type="InterPro" id="IPR003593">
    <property type="entry name" value="AAA+_ATPase"/>
</dbReference>
<dbReference type="PANTHER" id="PTHR43038">
    <property type="entry name" value="ATP-BINDING CASSETTE, SUB-FAMILY H, MEMBER 1"/>
    <property type="match status" value="1"/>
</dbReference>
<dbReference type="RefSeq" id="XP_050499814.1">
    <property type="nucleotide sequence ID" value="XM_050643857.1"/>
</dbReference>
<feature type="transmembrane region" description="Helical" evidence="7">
    <location>
        <begin position="316"/>
        <end position="341"/>
    </location>
</feature>
<dbReference type="GeneID" id="126880132"/>
<dbReference type="EnsemblMetazoa" id="XM_050643856.1">
    <property type="protein sequence ID" value="XP_050499813.1"/>
    <property type="gene ID" value="LOC126880132"/>
</dbReference>
<evidence type="ECO:0008006" key="12">
    <source>
        <dbReference type="Google" id="ProtNLM"/>
    </source>
</evidence>
<evidence type="ECO:0000313" key="11">
    <source>
        <dbReference type="Proteomes" id="UP001652700"/>
    </source>
</evidence>
<keyword evidence="3" id="KW-0547">Nucleotide-binding</keyword>
<keyword evidence="2 7" id="KW-0812">Transmembrane</keyword>
<dbReference type="CDD" id="cd03230">
    <property type="entry name" value="ABC_DR_subfamily_A"/>
    <property type="match status" value="1"/>
</dbReference>
<dbReference type="PANTHER" id="PTHR43038:SF2">
    <property type="entry name" value="RH61964P"/>
    <property type="match status" value="1"/>
</dbReference>
<evidence type="ECO:0000256" key="6">
    <source>
        <dbReference type="ARBA" id="ARBA00023136"/>
    </source>
</evidence>
<sequence>MTMHDNYAVYVDRVVKKYGQKEILSGLSMKVERGVIYGLLGSSGCGKTTLLNSIVGRNKIDGGEVWVLGGKPGQPGSGVPGPRVGYMPQNIALVGEFTVQDAIYYFGRIFLMDEDVIATRYRELHKLLELPPNDRYLKNCSGGQQRRVSLAVALVHNPELVIMDEPTVGMDAVLRERIWNHLVKITREGTSVIVTTHYIEECRQANKIALMRDGILLTEESPTRLLTLFNSETLEQVFLQLSQQQEAGNLTGLPELIEEVQNIRLQQNGGSVSNTSINEIVRQSTEVLTKKQILKTKDALSRTRMKALLDKNWKQFYRNVTGVLFLLTFPILTVVIFMGVVGGDALDTPLGIVNNEAMTITCPNFSKNGTAFVGADRYCHFKNLSCRFLTYLDDPMIKKIQFNNLEEAKDAVVHGKIIGAMYMDSNFTSYLNERIENGRYADSETLSLSEIKVWMDMSNRQIGAALKYKLLNLYSKFQNELFDDCQYTHGNMPLKFDFFYGRNDEPFILFMIPACLITIMFFMGSMMTSQIIITERHEGIWDRSIVAGVTSLEITLTHIVLQASVCVIQTIEALFVAYLYYKHEFMGNMVLMFFLIYLSGICGISYGFWISVVSVNHLVANLVITGMFFPMMSLCGLMWPIEGMPLALRFISKCTPVTIPIESFRNVFKKGWTLDNFEVYNGICVALFWTLFFAVLSVITIKRKR</sequence>
<dbReference type="EnsemblMetazoa" id="XM_050643860.1">
    <property type="protein sequence ID" value="XP_050499817.1"/>
    <property type="gene ID" value="LOC126880132"/>
</dbReference>
<evidence type="ECO:0000259" key="8">
    <source>
        <dbReference type="PROSITE" id="PS50893"/>
    </source>
</evidence>
<feature type="transmembrane region" description="Helical" evidence="7">
    <location>
        <begin position="554"/>
        <end position="581"/>
    </location>
</feature>
<dbReference type="InterPro" id="IPR017871">
    <property type="entry name" value="ABC_transporter-like_CS"/>
</dbReference>
<proteinExistence type="predicted"/>
<dbReference type="EnsemblMetazoa" id="XM_050643861.1">
    <property type="protein sequence ID" value="XP_050499818.1"/>
    <property type="gene ID" value="LOC126880132"/>
</dbReference>
<organism evidence="10 11">
    <name type="scientific">Diabrotica virgifera virgifera</name>
    <name type="common">western corn rootworm</name>
    <dbReference type="NCBI Taxonomy" id="50390"/>
    <lineage>
        <taxon>Eukaryota</taxon>
        <taxon>Metazoa</taxon>
        <taxon>Ecdysozoa</taxon>
        <taxon>Arthropoda</taxon>
        <taxon>Hexapoda</taxon>
        <taxon>Insecta</taxon>
        <taxon>Pterygota</taxon>
        <taxon>Neoptera</taxon>
        <taxon>Endopterygota</taxon>
        <taxon>Coleoptera</taxon>
        <taxon>Polyphaga</taxon>
        <taxon>Cucujiformia</taxon>
        <taxon>Chrysomeloidea</taxon>
        <taxon>Chrysomelidae</taxon>
        <taxon>Galerucinae</taxon>
        <taxon>Diabroticina</taxon>
        <taxon>Diabroticites</taxon>
        <taxon>Diabrotica</taxon>
    </lineage>
</organism>
<feature type="domain" description="ABC transporter" evidence="8">
    <location>
        <begin position="9"/>
        <end position="238"/>
    </location>
</feature>
<keyword evidence="5 7" id="KW-1133">Transmembrane helix</keyword>
<dbReference type="EnsemblMetazoa" id="XM_050643857.1">
    <property type="protein sequence ID" value="XP_050499814.1"/>
    <property type="gene ID" value="LOC126880132"/>
</dbReference>
<feature type="transmembrane region" description="Helical" evidence="7">
    <location>
        <begin position="507"/>
        <end position="533"/>
    </location>
</feature>
<dbReference type="EnsemblMetazoa" id="XM_050643854.1">
    <property type="protein sequence ID" value="XP_050499811.1"/>
    <property type="gene ID" value="LOC126880132"/>
</dbReference>
<dbReference type="SUPFAM" id="SSF52540">
    <property type="entry name" value="P-loop containing nucleoside triphosphate hydrolases"/>
    <property type="match status" value="1"/>
</dbReference>
<dbReference type="InterPro" id="IPR027417">
    <property type="entry name" value="P-loop_NTPase"/>
</dbReference>
<dbReference type="InterPro" id="IPR013525">
    <property type="entry name" value="ABC2_TM"/>
</dbReference>
<name>A0ABM5JPF1_DIAVI</name>
<dbReference type="RefSeq" id="XP_050499813.1">
    <property type="nucleotide sequence ID" value="XM_050643856.1"/>
</dbReference>
<dbReference type="Gene3D" id="3.40.50.300">
    <property type="entry name" value="P-loop containing nucleotide triphosphate hydrolases"/>
    <property type="match status" value="1"/>
</dbReference>
<dbReference type="InterPro" id="IPR047817">
    <property type="entry name" value="ABC2_TM_bact-type"/>
</dbReference>
<evidence type="ECO:0000256" key="4">
    <source>
        <dbReference type="ARBA" id="ARBA00022840"/>
    </source>
</evidence>
<dbReference type="RefSeq" id="XP_050499811.1">
    <property type="nucleotide sequence ID" value="XM_050643854.1"/>
</dbReference>
<dbReference type="Pfam" id="PF00005">
    <property type="entry name" value="ABC_tran"/>
    <property type="match status" value="1"/>
</dbReference>
<dbReference type="RefSeq" id="XP_050499812.1">
    <property type="nucleotide sequence ID" value="XM_050643855.1"/>
</dbReference>
<keyword evidence="6 7" id="KW-0472">Membrane</keyword>
<evidence type="ECO:0000256" key="2">
    <source>
        <dbReference type="ARBA" id="ARBA00022692"/>
    </source>
</evidence>
<dbReference type="PROSITE" id="PS51012">
    <property type="entry name" value="ABC_TM2"/>
    <property type="match status" value="1"/>
</dbReference>
<accession>A0ABM5JPF1</accession>
<dbReference type="RefSeq" id="XP_050499818.1">
    <property type="nucleotide sequence ID" value="XM_050643861.1"/>
</dbReference>
<dbReference type="Proteomes" id="UP001652700">
    <property type="component" value="Unplaced"/>
</dbReference>
<dbReference type="PROSITE" id="PS50893">
    <property type="entry name" value="ABC_TRANSPORTER_2"/>
    <property type="match status" value="1"/>
</dbReference>
<dbReference type="EnsemblMetazoa" id="XM_050643859.1">
    <property type="protein sequence ID" value="XP_050499816.1"/>
    <property type="gene ID" value="LOC126880132"/>
</dbReference>
<evidence type="ECO:0000256" key="7">
    <source>
        <dbReference type="SAM" id="Phobius"/>
    </source>
</evidence>
<evidence type="ECO:0000256" key="3">
    <source>
        <dbReference type="ARBA" id="ARBA00022741"/>
    </source>
</evidence>
<dbReference type="RefSeq" id="XP_050499816.1">
    <property type="nucleotide sequence ID" value="XM_050643859.1"/>
</dbReference>
<feature type="domain" description="ABC transmembrane type-2" evidence="9">
    <location>
        <begin position="471"/>
        <end position="704"/>
    </location>
</feature>
<keyword evidence="11" id="KW-1185">Reference proteome</keyword>
<evidence type="ECO:0000313" key="10">
    <source>
        <dbReference type="EnsemblMetazoa" id="XP_050499811.1"/>
    </source>
</evidence>
<feature type="transmembrane region" description="Helical" evidence="7">
    <location>
        <begin position="618"/>
        <end position="639"/>
    </location>
</feature>
<dbReference type="SMART" id="SM00382">
    <property type="entry name" value="AAA"/>
    <property type="match status" value="1"/>
</dbReference>